<dbReference type="PANTHER" id="PTHR23098">
    <property type="entry name" value="AGAP001331-PA-RELATED"/>
    <property type="match status" value="1"/>
</dbReference>
<reference evidence="2" key="1">
    <citation type="journal article" date="2023" name="G3 (Bethesda)">
        <title>Whole genome assembly and annotation of the endangered Caribbean coral Acropora cervicornis.</title>
        <authorList>
            <person name="Selwyn J.D."/>
            <person name="Vollmer S.V."/>
        </authorList>
    </citation>
    <scope>NUCLEOTIDE SEQUENCE</scope>
    <source>
        <strain evidence="2">K2</strain>
    </source>
</reference>
<evidence type="ECO:0000259" key="1">
    <source>
        <dbReference type="Pfam" id="PF13873"/>
    </source>
</evidence>
<keyword evidence="3" id="KW-1185">Reference proteome</keyword>
<comment type="caution">
    <text evidence="2">The sequence shown here is derived from an EMBL/GenBank/DDBJ whole genome shotgun (WGS) entry which is preliminary data.</text>
</comment>
<evidence type="ECO:0000313" key="3">
    <source>
        <dbReference type="Proteomes" id="UP001249851"/>
    </source>
</evidence>
<gene>
    <name evidence="2" type="ORF">P5673_008571</name>
</gene>
<dbReference type="InterPro" id="IPR028002">
    <property type="entry name" value="Myb_DNA-bind_5"/>
</dbReference>
<feature type="domain" description="Myb/SANT-like DNA-binding" evidence="1">
    <location>
        <begin position="11"/>
        <end position="87"/>
    </location>
</feature>
<dbReference type="AlphaFoldDB" id="A0AAD9QV87"/>
<accession>A0AAD9QV87</accession>
<protein>
    <submittedName>
        <fullName evidence="2">t-SNARE domain-containing protein 1</fullName>
    </submittedName>
</protein>
<dbReference type="PANTHER" id="PTHR23098:SF16">
    <property type="entry name" value="REGULATORY PROTEIN ZESTE"/>
    <property type="match status" value="1"/>
</dbReference>
<dbReference type="EMBL" id="JARQWQ010000014">
    <property type="protein sequence ID" value="KAK2567711.1"/>
    <property type="molecule type" value="Genomic_DNA"/>
</dbReference>
<proteinExistence type="predicted"/>
<dbReference type="Proteomes" id="UP001249851">
    <property type="component" value="Unassembled WGS sequence"/>
</dbReference>
<dbReference type="Pfam" id="PF13873">
    <property type="entry name" value="Myb_DNA-bind_5"/>
    <property type="match status" value="1"/>
</dbReference>
<sequence length="257" mass="28959">MDSGEGSRKPRKHNFSASEISILTEKVEENLAILQSKFTNSVTNLKKKQVWSEITAAVNAVGVDKRTETEVREKWKNLHSAAKREFTKFRQESKKTGGGPAPKEISATTSKVIELFQDTPSFIGLSGFETNCPNDQSVEEQSSGWSDVIVVSEVSEQPQSATAVSAEDVEQEKRCIVVQESEGKFKPKRKKITHDLVLEQQFNTLLLKQENLKLKKRKLELEVLLLEERVKRETVVGQTMQPLTTINASPIFTNHFE</sequence>
<dbReference type="GO" id="GO:0005634">
    <property type="term" value="C:nucleus"/>
    <property type="evidence" value="ECO:0007669"/>
    <property type="project" value="TreeGrafter"/>
</dbReference>
<name>A0AAD9QV87_ACRCE</name>
<dbReference type="Gene3D" id="1.10.10.60">
    <property type="entry name" value="Homeodomain-like"/>
    <property type="match status" value="1"/>
</dbReference>
<reference evidence="2" key="2">
    <citation type="journal article" date="2023" name="Science">
        <title>Genomic signatures of disease resistance in endangered staghorn corals.</title>
        <authorList>
            <person name="Vollmer S.V."/>
            <person name="Selwyn J.D."/>
            <person name="Despard B.A."/>
            <person name="Roesel C.L."/>
        </authorList>
    </citation>
    <scope>NUCLEOTIDE SEQUENCE</scope>
    <source>
        <strain evidence="2">K2</strain>
    </source>
</reference>
<evidence type="ECO:0000313" key="2">
    <source>
        <dbReference type="EMBL" id="KAK2567711.1"/>
    </source>
</evidence>
<organism evidence="2 3">
    <name type="scientific">Acropora cervicornis</name>
    <name type="common">Staghorn coral</name>
    <dbReference type="NCBI Taxonomy" id="6130"/>
    <lineage>
        <taxon>Eukaryota</taxon>
        <taxon>Metazoa</taxon>
        <taxon>Cnidaria</taxon>
        <taxon>Anthozoa</taxon>
        <taxon>Hexacorallia</taxon>
        <taxon>Scleractinia</taxon>
        <taxon>Astrocoeniina</taxon>
        <taxon>Acroporidae</taxon>
        <taxon>Acropora</taxon>
    </lineage>
</organism>